<evidence type="ECO:0000313" key="2">
    <source>
        <dbReference type="EMBL" id="KAF6765595.1"/>
    </source>
</evidence>
<protein>
    <submittedName>
        <fullName evidence="2">Uncharacterized protein</fullName>
    </submittedName>
</protein>
<feature type="region of interest" description="Disordered" evidence="1">
    <location>
        <begin position="297"/>
        <end position="322"/>
    </location>
</feature>
<accession>A0A8H6IH78</accession>
<feature type="region of interest" description="Disordered" evidence="1">
    <location>
        <begin position="150"/>
        <end position="172"/>
    </location>
</feature>
<name>A0A8H6IH78_9AGAR</name>
<organism evidence="2 3">
    <name type="scientific">Ephemerocybe angulata</name>
    <dbReference type="NCBI Taxonomy" id="980116"/>
    <lineage>
        <taxon>Eukaryota</taxon>
        <taxon>Fungi</taxon>
        <taxon>Dikarya</taxon>
        <taxon>Basidiomycota</taxon>
        <taxon>Agaricomycotina</taxon>
        <taxon>Agaricomycetes</taxon>
        <taxon>Agaricomycetidae</taxon>
        <taxon>Agaricales</taxon>
        <taxon>Agaricineae</taxon>
        <taxon>Psathyrellaceae</taxon>
        <taxon>Ephemerocybe</taxon>
    </lineage>
</organism>
<gene>
    <name evidence="2" type="ORF">DFP72DRAFT_1039429</name>
</gene>
<comment type="caution">
    <text evidence="2">The sequence shown here is derived from an EMBL/GenBank/DDBJ whole genome shotgun (WGS) entry which is preliminary data.</text>
</comment>
<reference evidence="2 3" key="1">
    <citation type="submission" date="2020-07" db="EMBL/GenBank/DDBJ databases">
        <title>Comparative genomics of pyrophilous fungi reveals a link between fire events and developmental genes.</title>
        <authorList>
            <consortium name="DOE Joint Genome Institute"/>
            <person name="Steindorff A.S."/>
            <person name="Carver A."/>
            <person name="Calhoun S."/>
            <person name="Stillman K."/>
            <person name="Liu H."/>
            <person name="Lipzen A."/>
            <person name="Pangilinan J."/>
            <person name="Labutti K."/>
            <person name="Bruns T.D."/>
            <person name="Grigoriev I.V."/>
        </authorList>
    </citation>
    <scope>NUCLEOTIDE SEQUENCE [LARGE SCALE GENOMIC DNA]</scope>
    <source>
        <strain evidence="2 3">CBS 144469</strain>
    </source>
</reference>
<dbReference type="EMBL" id="JACGCI010000002">
    <property type="protein sequence ID" value="KAF6765595.1"/>
    <property type="molecule type" value="Genomic_DNA"/>
</dbReference>
<dbReference type="AlphaFoldDB" id="A0A8H6IH78"/>
<evidence type="ECO:0000256" key="1">
    <source>
        <dbReference type="SAM" id="MobiDB-lite"/>
    </source>
</evidence>
<sequence>MSSAALEIVFDERDRSAMFIDVPAHRSCAGVWVQLPTFLPAESHLYDGDQVHGIYSERSTYGIDSAGYRPCLSMMEASSKAQTNPCLPPFSAARLFNEYSTEPLVHEELGARHYEGQNKACVFSVLVVKLDYSRLLLPFNTDIRYQQHKGLGSKKEEHIPPSRPAQSRREIKKTKVEYENTERWRFREVPGISPAAHSTGSESHSAQYKRHSRTSTELHSAALSSFKGFDEYIERSSLSITPNANKSQEAPIVARGRAIWVCIGQPASDRSRSLVGFALQWEKGRVSWIVVTNRSRVGTRGGDSEECREEEIGESRSVARPPNEVTDTVRGIETTEEFTPFTSRAEDRARVRGMKRKTVTTVPWLAERTTPRKSTETRG</sequence>
<evidence type="ECO:0000313" key="3">
    <source>
        <dbReference type="Proteomes" id="UP000521943"/>
    </source>
</evidence>
<dbReference type="Proteomes" id="UP000521943">
    <property type="component" value="Unassembled WGS sequence"/>
</dbReference>
<keyword evidence="3" id="KW-1185">Reference proteome</keyword>
<proteinExistence type="predicted"/>